<dbReference type="Proteomes" id="UP000789901">
    <property type="component" value="Unassembled WGS sequence"/>
</dbReference>
<sequence length="160" mass="19010">MCIRFVNCEKKTYGQACSPCYLFYNNLYFLNRIRAVTPDPKNIKYTPKFYYNNNPLLSYLKNNHIKQLHNIFYNENSSLKDFWTKFSEKATEGIFEQKPVFKELCYIMLQATKCENQDKGLQNLKYSNEFLNFLVILESISLKALNLFHQNLADINVRTI</sequence>
<comment type="caution">
    <text evidence="1">The sequence shown here is derived from an EMBL/GenBank/DDBJ whole genome shotgun (WGS) entry which is preliminary data.</text>
</comment>
<name>A0ABN7VN73_GIGMA</name>
<proteinExistence type="predicted"/>
<reference evidence="1 2" key="1">
    <citation type="submission" date="2021-06" db="EMBL/GenBank/DDBJ databases">
        <authorList>
            <person name="Kallberg Y."/>
            <person name="Tangrot J."/>
            <person name="Rosling A."/>
        </authorList>
    </citation>
    <scope>NUCLEOTIDE SEQUENCE [LARGE SCALE GENOMIC DNA]</scope>
    <source>
        <strain evidence="1 2">120-4 pot B 10/14</strain>
    </source>
</reference>
<dbReference type="EMBL" id="CAJVQB010018562">
    <property type="protein sequence ID" value="CAG8788106.1"/>
    <property type="molecule type" value="Genomic_DNA"/>
</dbReference>
<evidence type="ECO:0000313" key="1">
    <source>
        <dbReference type="EMBL" id="CAG8788106.1"/>
    </source>
</evidence>
<gene>
    <name evidence="1" type="ORF">GMARGA_LOCUS20784</name>
</gene>
<evidence type="ECO:0000313" key="2">
    <source>
        <dbReference type="Proteomes" id="UP000789901"/>
    </source>
</evidence>
<organism evidence="1 2">
    <name type="scientific">Gigaspora margarita</name>
    <dbReference type="NCBI Taxonomy" id="4874"/>
    <lineage>
        <taxon>Eukaryota</taxon>
        <taxon>Fungi</taxon>
        <taxon>Fungi incertae sedis</taxon>
        <taxon>Mucoromycota</taxon>
        <taxon>Glomeromycotina</taxon>
        <taxon>Glomeromycetes</taxon>
        <taxon>Diversisporales</taxon>
        <taxon>Gigasporaceae</taxon>
        <taxon>Gigaspora</taxon>
    </lineage>
</organism>
<protein>
    <submittedName>
        <fullName evidence="1">28897_t:CDS:1</fullName>
    </submittedName>
</protein>
<accession>A0ABN7VN73</accession>
<keyword evidence="2" id="KW-1185">Reference proteome</keyword>
<feature type="non-terminal residue" evidence="1">
    <location>
        <position position="160"/>
    </location>
</feature>